<dbReference type="InterPro" id="IPR052700">
    <property type="entry name" value="Carb_kinase_PfkB-like"/>
</dbReference>
<dbReference type="Gramene" id="EFJ23286">
    <property type="protein sequence ID" value="EFJ23286"/>
    <property type="gene ID" value="SELMODRAFT_174960"/>
</dbReference>
<dbReference type="OrthoDB" id="415590at2759"/>
<feature type="region of interest" description="Disordered" evidence="5">
    <location>
        <begin position="364"/>
        <end position="388"/>
    </location>
</feature>
<dbReference type="HOGENOM" id="CLU_027634_5_0_1"/>
<feature type="domain" description="Carbohydrate kinase PfkB" evidence="6">
    <location>
        <begin position="75"/>
        <end position="347"/>
    </location>
</feature>
<dbReference type="PROSITE" id="PS00584">
    <property type="entry name" value="PFKB_KINASES_2"/>
    <property type="match status" value="1"/>
</dbReference>
<evidence type="ECO:0000259" key="6">
    <source>
        <dbReference type="Pfam" id="PF00294"/>
    </source>
</evidence>
<dbReference type="SUPFAM" id="SSF53613">
    <property type="entry name" value="Ribokinase-like"/>
    <property type="match status" value="1"/>
</dbReference>
<dbReference type="OMA" id="AFAFLHH"/>
<evidence type="ECO:0000313" key="8">
    <source>
        <dbReference type="Proteomes" id="UP000001514"/>
    </source>
</evidence>
<dbReference type="Proteomes" id="UP000001514">
    <property type="component" value="Unassembled WGS sequence"/>
</dbReference>
<dbReference type="InterPro" id="IPR002139">
    <property type="entry name" value="Ribo/fructo_kinase"/>
</dbReference>
<accession>D8RWN0</accession>
<evidence type="ECO:0000313" key="7">
    <source>
        <dbReference type="EMBL" id="EFJ23286.1"/>
    </source>
</evidence>
<gene>
    <name evidence="7" type="ORF">SELMODRAFT_174960</name>
</gene>
<evidence type="ECO:0000256" key="2">
    <source>
        <dbReference type="ARBA" id="ARBA00022679"/>
    </source>
</evidence>
<evidence type="ECO:0000256" key="1">
    <source>
        <dbReference type="ARBA" id="ARBA00010688"/>
    </source>
</evidence>
<dbReference type="FunCoup" id="D8RWN0">
    <property type="interactions" value="1446"/>
</dbReference>
<dbReference type="PANTHER" id="PTHR43320:SF3">
    <property type="entry name" value="CARBOHYDRATE KINASE PFKB DOMAIN-CONTAINING PROTEIN"/>
    <property type="match status" value="1"/>
</dbReference>
<evidence type="ECO:0000256" key="3">
    <source>
        <dbReference type="ARBA" id="ARBA00022777"/>
    </source>
</evidence>
<dbReference type="PRINTS" id="PR00990">
    <property type="entry name" value="RIBOKINASE"/>
</dbReference>
<dbReference type="InterPro" id="IPR002173">
    <property type="entry name" value="Carboh/pur_kinase_PfkB_CS"/>
</dbReference>
<dbReference type="CDD" id="cd01168">
    <property type="entry name" value="adenosine_kinase"/>
    <property type="match status" value="1"/>
</dbReference>
<dbReference type="Gene3D" id="3.40.1190.20">
    <property type="match status" value="1"/>
</dbReference>
<evidence type="ECO:0000256" key="4">
    <source>
        <dbReference type="RuleBase" id="RU003704"/>
    </source>
</evidence>
<protein>
    <recommendedName>
        <fullName evidence="6">Carbohydrate kinase PfkB domain-containing protein</fullName>
    </recommendedName>
</protein>
<keyword evidence="8" id="KW-1185">Reference proteome</keyword>
<dbReference type="GO" id="GO:0009507">
    <property type="term" value="C:chloroplast"/>
    <property type="evidence" value="ECO:0000318"/>
    <property type="project" value="GO_Central"/>
</dbReference>
<reference evidence="7 8" key="1">
    <citation type="journal article" date="2011" name="Science">
        <title>The Selaginella genome identifies genetic changes associated with the evolution of vascular plants.</title>
        <authorList>
            <person name="Banks J.A."/>
            <person name="Nishiyama T."/>
            <person name="Hasebe M."/>
            <person name="Bowman J.L."/>
            <person name="Gribskov M."/>
            <person name="dePamphilis C."/>
            <person name="Albert V.A."/>
            <person name="Aono N."/>
            <person name="Aoyama T."/>
            <person name="Ambrose B.A."/>
            <person name="Ashton N.W."/>
            <person name="Axtell M.J."/>
            <person name="Barker E."/>
            <person name="Barker M.S."/>
            <person name="Bennetzen J.L."/>
            <person name="Bonawitz N.D."/>
            <person name="Chapple C."/>
            <person name="Cheng C."/>
            <person name="Correa L.G."/>
            <person name="Dacre M."/>
            <person name="DeBarry J."/>
            <person name="Dreyer I."/>
            <person name="Elias M."/>
            <person name="Engstrom E.M."/>
            <person name="Estelle M."/>
            <person name="Feng L."/>
            <person name="Finet C."/>
            <person name="Floyd S.K."/>
            <person name="Frommer W.B."/>
            <person name="Fujita T."/>
            <person name="Gramzow L."/>
            <person name="Gutensohn M."/>
            <person name="Harholt J."/>
            <person name="Hattori M."/>
            <person name="Heyl A."/>
            <person name="Hirai T."/>
            <person name="Hiwatashi Y."/>
            <person name="Ishikawa M."/>
            <person name="Iwata M."/>
            <person name="Karol K.G."/>
            <person name="Koehler B."/>
            <person name="Kolukisaoglu U."/>
            <person name="Kubo M."/>
            <person name="Kurata T."/>
            <person name="Lalonde S."/>
            <person name="Li K."/>
            <person name="Li Y."/>
            <person name="Litt A."/>
            <person name="Lyons E."/>
            <person name="Manning G."/>
            <person name="Maruyama T."/>
            <person name="Michael T.P."/>
            <person name="Mikami K."/>
            <person name="Miyazaki S."/>
            <person name="Morinaga S."/>
            <person name="Murata T."/>
            <person name="Mueller-Roeber B."/>
            <person name="Nelson D.R."/>
            <person name="Obara M."/>
            <person name="Oguri Y."/>
            <person name="Olmstead R.G."/>
            <person name="Onodera N."/>
            <person name="Petersen B.L."/>
            <person name="Pils B."/>
            <person name="Prigge M."/>
            <person name="Rensing S.A."/>
            <person name="Riano-Pachon D.M."/>
            <person name="Roberts A.W."/>
            <person name="Sato Y."/>
            <person name="Scheller H.V."/>
            <person name="Schulz B."/>
            <person name="Schulz C."/>
            <person name="Shakirov E.V."/>
            <person name="Shibagaki N."/>
            <person name="Shinohara N."/>
            <person name="Shippen D.E."/>
            <person name="Soerensen I."/>
            <person name="Sotooka R."/>
            <person name="Sugimoto N."/>
            <person name="Sugita M."/>
            <person name="Sumikawa N."/>
            <person name="Tanurdzic M."/>
            <person name="Theissen G."/>
            <person name="Ulvskov P."/>
            <person name="Wakazuki S."/>
            <person name="Weng J.K."/>
            <person name="Willats W.W."/>
            <person name="Wipf D."/>
            <person name="Wolf P.G."/>
            <person name="Yang L."/>
            <person name="Zimmer A.D."/>
            <person name="Zhu Q."/>
            <person name="Mitros T."/>
            <person name="Hellsten U."/>
            <person name="Loque D."/>
            <person name="Otillar R."/>
            <person name="Salamov A."/>
            <person name="Schmutz J."/>
            <person name="Shapiro H."/>
            <person name="Lindquist E."/>
            <person name="Lucas S."/>
            <person name="Rokhsar D."/>
            <person name="Grigoriev I.V."/>
        </authorList>
    </citation>
    <scope>NUCLEOTIDE SEQUENCE [LARGE SCALE GENOMIC DNA]</scope>
</reference>
<dbReference type="EMBL" id="GL377593">
    <property type="protein sequence ID" value="EFJ23286.1"/>
    <property type="molecule type" value="Genomic_DNA"/>
</dbReference>
<name>D8RWN0_SELML</name>
<dbReference type="FunFam" id="3.40.1190.20:FF:000025">
    <property type="entry name" value="Putative sugar kinase slr0537"/>
    <property type="match status" value="1"/>
</dbReference>
<evidence type="ECO:0000256" key="5">
    <source>
        <dbReference type="SAM" id="MobiDB-lite"/>
    </source>
</evidence>
<sequence>MGGLCRSGGAEDGDQPYGVPETAVPSQWDVVGLGQAMVDCSAMVGNDALERLQLEKGVRTVIDHEQRGKVLQALDGRSYKVSAGGSLSNTLVALARLGTGRINVAMTGSVGKDPLGDFYRTKLLRANVHFLSSPMVRGTTGTVIVLTTPDAQRTMLSYQGMSSVIEYDQVLAKALSASRLLVVEGYLWEIPQTIQALSRACQEARKANVLVALTASDASCISRHRDQFWDVMESSADILFANSDEARALCGFGSSTSPSFAAQHLSRYCKLVSVTDGARGSYIALAGSVVYVPPSRRCKPVDTCGAGDAYAAGLLYGLLCNAPNLRGIGSLAAKVAAMVVSQQGARLRHEDANQLAMEFALQQQQQQASPPELKVRNGDLESGTGANL</sequence>
<dbReference type="Pfam" id="PF00294">
    <property type="entry name" value="PfkB"/>
    <property type="match status" value="1"/>
</dbReference>
<dbReference type="InterPro" id="IPR011611">
    <property type="entry name" value="PfkB_dom"/>
</dbReference>
<dbReference type="STRING" id="88036.D8RWN0"/>
<keyword evidence="3 4" id="KW-0418">Kinase</keyword>
<dbReference type="KEGG" id="smo:SELMODRAFT_174960"/>
<proteinExistence type="inferred from homology"/>
<dbReference type="PANTHER" id="PTHR43320">
    <property type="entry name" value="SUGAR KINASE"/>
    <property type="match status" value="1"/>
</dbReference>
<dbReference type="AlphaFoldDB" id="D8RWN0"/>
<feature type="region of interest" description="Disordered" evidence="5">
    <location>
        <begin position="1"/>
        <end position="20"/>
    </location>
</feature>
<dbReference type="InterPro" id="IPR029056">
    <property type="entry name" value="Ribokinase-like"/>
</dbReference>
<comment type="similarity">
    <text evidence="1 4">Belongs to the carbohydrate kinase PfkB family.</text>
</comment>
<keyword evidence="2 4" id="KW-0808">Transferase</keyword>
<dbReference type="InParanoid" id="D8RWN0"/>
<dbReference type="GO" id="GO:0016301">
    <property type="term" value="F:kinase activity"/>
    <property type="evidence" value="ECO:0007669"/>
    <property type="project" value="UniProtKB-KW"/>
</dbReference>
<dbReference type="eggNOG" id="KOG2854">
    <property type="taxonomic scope" value="Eukaryota"/>
</dbReference>
<organism evidence="8">
    <name type="scientific">Selaginella moellendorffii</name>
    <name type="common">Spikemoss</name>
    <dbReference type="NCBI Taxonomy" id="88036"/>
    <lineage>
        <taxon>Eukaryota</taxon>
        <taxon>Viridiplantae</taxon>
        <taxon>Streptophyta</taxon>
        <taxon>Embryophyta</taxon>
        <taxon>Tracheophyta</taxon>
        <taxon>Lycopodiopsida</taxon>
        <taxon>Selaginellales</taxon>
        <taxon>Selaginellaceae</taxon>
        <taxon>Selaginella</taxon>
    </lineage>
</organism>